<name>A0AA45AIE1_VERDA</name>
<sequence>MPTTQHVYNARLDVKHAHIFAMTMCEPINESTHRACGSDSRFVPKRFLDATPRPYLMTTAYPFNYLTLAKQSFRTGAFAREL</sequence>
<accession>A0AA45AIE1</accession>
<evidence type="ECO:0000313" key="2">
    <source>
        <dbReference type="Proteomes" id="UP000236305"/>
    </source>
</evidence>
<dbReference type="Proteomes" id="UP000236305">
    <property type="component" value="Unassembled WGS sequence"/>
</dbReference>
<gene>
    <name evidence="1" type="ORF">BJF96_g8592</name>
</gene>
<proteinExistence type="predicted"/>
<evidence type="ECO:0000313" key="1">
    <source>
        <dbReference type="EMBL" id="PNH28102.1"/>
    </source>
</evidence>
<dbReference type="EMBL" id="MPSH01000037">
    <property type="protein sequence ID" value="PNH28102.1"/>
    <property type="molecule type" value="Genomic_DNA"/>
</dbReference>
<organism evidence="1 2">
    <name type="scientific">Verticillium dahliae</name>
    <name type="common">Verticillium wilt</name>
    <dbReference type="NCBI Taxonomy" id="27337"/>
    <lineage>
        <taxon>Eukaryota</taxon>
        <taxon>Fungi</taxon>
        <taxon>Dikarya</taxon>
        <taxon>Ascomycota</taxon>
        <taxon>Pezizomycotina</taxon>
        <taxon>Sordariomycetes</taxon>
        <taxon>Hypocreomycetidae</taxon>
        <taxon>Glomerellales</taxon>
        <taxon>Plectosphaerellaceae</taxon>
        <taxon>Verticillium</taxon>
    </lineage>
</organism>
<protein>
    <submittedName>
        <fullName evidence="1">Uncharacterized protein</fullName>
    </submittedName>
</protein>
<dbReference type="AlphaFoldDB" id="A0AA45AIE1"/>
<reference evidence="1 2" key="1">
    <citation type="submission" date="2017-12" db="EMBL/GenBank/DDBJ databases">
        <title>Comparative genomics yields insights into virulence evolution of Verticillium dahliae.</title>
        <authorList>
            <person name="Fan R."/>
            <person name="Armitage A.D."/>
            <person name="Cascant-Lopez E."/>
            <person name="Sobczyk M."/>
            <person name="Cockerton H.M."/>
            <person name="Harrison R.J."/>
        </authorList>
    </citation>
    <scope>NUCLEOTIDE SEQUENCE [LARGE SCALE GENOMIC DNA]</scope>
    <source>
        <strain evidence="1 2">12008</strain>
    </source>
</reference>
<comment type="caution">
    <text evidence="1">The sequence shown here is derived from an EMBL/GenBank/DDBJ whole genome shotgun (WGS) entry which is preliminary data.</text>
</comment>